<dbReference type="Proteomes" id="UP000185680">
    <property type="component" value="Chromosome"/>
</dbReference>
<dbReference type="Proteomes" id="UP000185657">
    <property type="component" value="Unassembled WGS sequence"/>
</dbReference>
<feature type="signal peptide" evidence="8">
    <location>
        <begin position="1"/>
        <end position="28"/>
    </location>
</feature>
<dbReference type="RefSeq" id="WP_066089201.1">
    <property type="nucleotide sequence ID" value="NZ_CP017476.1"/>
</dbReference>
<dbReference type="KEGG" id="hyl:LPB072_16195"/>
<dbReference type="AlphaFoldDB" id="A0A162P7I7"/>
<evidence type="ECO:0000313" key="9">
    <source>
        <dbReference type="EMBL" id="AOW14153.1"/>
    </source>
</evidence>
<proteinExistence type="inferred from homology"/>
<keyword evidence="3" id="KW-0479">Metal-binding</keyword>
<keyword evidence="5" id="KW-0378">Hydrolase</keyword>
<comment type="similarity">
    <text evidence="1">Belongs to the tannase family.</text>
</comment>
<organism evidence="9 12">
    <name type="scientific">Hydrogenophaga crassostreae</name>
    <dbReference type="NCBI Taxonomy" id="1763535"/>
    <lineage>
        <taxon>Bacteria</taxon>
        <taxon>Pseudomonadati</taxon>
        <taxon>Pseudomonadota</taxon>
        <taxon>Betaproteobacteria</taxon>
        <taxon>Burkholderiales</taxon>
        <taxon>Comamonadaceae</taxon>
        <taxon>Hydrogenophaga</taxon>
    </lineage>
</organism>
<keyword evidence="4 8" id="KW-0732">Signal</keyword>
<reference evidence="9 12" key="2">
    <citation type="submission" date="2016-10" db="EMBL/GenBank/DDBJ databases">
        <title>Hydorgenophaga sp. LPB0072 isolated from gastropod.</title>
        <authorList>
            <person name="Kim E."/>
            <person name="Yi H."/>
        </authorList>
    </citation>
    <scope>NUCLEOTIDE SEQUENCE [LARGE SCALE GENOMIC DNA]</scope>
    <source>
        <strain evidence="9 12">LPB0072</strain>
    </source>
</reference>
<keyword evidence="6" id="KW-0106">Calcium</keyword>
<dbReference type="Gene3D" id="3.40.50.1820">
    <property type="entry name" value="alpha/beta hydrolase"/>
    <property type="match status" value="1"/>
</dbReference>
<dbReference type="GO" id="GO:0046872">
    <property type="term" value="F:metal ion binding"/>
    <property type="evidence" value="ECO:0007669"/>
    <property type="project" value="UniProtKB-KW"/>
</dbReference>
<dbReference type="EMBL" id="CP017476">
    <property type="protein sequence ID" value="AOW14153.1"/>
    <property type="molecule type" value="Genomic_DNA"/>
</dbReference>
<reference evidence="10 11" key="1">
    <citation type="submission" date="2016-02" db="EMBL/GenBank/DDBJ databases">
        <title>Draft genome sequence of Hydrogenophaga sp. LPB0072.</title>
        <authorList>
            <person name="Shin S.-K."/>
            <person name="Yi H."/>
        </authorList>
    </citation>
    <scope>NUCLEOTIDE SEQUENCE [LARGE SCALE GENOMIC DNA]</scope>
    <source>
        <strain evidence="10 11">LPB0072</strain>
    </source>
</reference>
<evidence type="ECO:0000256" key="1">
    <source>
        <dbReference type="ARBA" id="ARBA00006249"/>
    </source>
</evidence>
<dbReference type="OrthoDB" id="7062032at2"/>
<accession>A0A162P7I7</accession>
<gene>
    <name evidence="9" type="ORF">LPB072_16195</name>
    <name evidence="10" type="ORF">LPB72_09135</name>
</gene>
<evidence type="ECO:0000256" key="7">
    <source>
        <dbReference type="ARBA" id="ARBA00023157"/>
    </source>
</evidence>
<dbReference type="InterPro" id="IPR011118">
    <property type="entry name" value="Tannase/feruloyl_esterase"/>
</dbReference>
<dbReference type="Pfam" id="PF07519">
    <property type="entry name" value="Tannase"/>
    <property type="match status" value="1"/>
</dbReference>
<dbReference type="STRING" id="1763535.LPB072_16195"/>
<evidence type="ECO:0000313" key="10">
    <source>
        <dbReference type="EMBL" id="OAD42124.1"/>
    </source>
</evidence>
<dbReference type="InterPro" id="IPR029058">
    <property type="entry name" value="AB_hydrolase_fold"/>
</dbReference>
<evidence type="ECO:0000256" key="3">
    <source>
        <dbReference type="ARBA" id="ARBA00022723"/>
    </source>
</evidence>
<sequence length="569" mass="58828">MTNIPGKLTFGAASMVLLSACAHGPANDAPALAAARGATLQQCEILASRFSAANTVIESAVSVGAGELKQAGQPIAAHCLVMGQMHARQGTDGQTYAIGFEMRLPKDWAGRFYYQANGGLDGSVKTADGALPGGQLTGALKQGFAVISSDAGHTGKQTVPFGAEPQARLDYGYQAVAKLTPMAKALIASAYGKAPDRSYIGGCSNGGRHAMVAASRLTDAYDGYLVGAPGYQLPLAALAQIRSAQIWAPLAMPGATVPHPMVPNVKLPDLGSAFTSAERTTLSQALLTRCDALDGAKDGLIHDVQACQRSFKLDTDVATCEGARNGQCLTADQKLAIGQIFGGVHTPAGKRIYSPFPLDAGVSGDNWATWKFVNALALDPLAAGAVFSAPPGRVDPVKDDTDARLALFSATTDVYKESALALMTPPGHENPAYMGALAQRGGKLIAFHGVSDPIFSAEDTRAWVERAGQIPGASGAIRYFPVPGMNHCSGGPATDQFDLLGPLVKWVEEGVAPQAVLATARGAANAGGANEALPANWSANRTRPLCAYPTVATYNGQGSIESASSFTCR</sequence>
<dbReference type="EMBL" id="LVWD01000011">
    <property type="protein sequence ID" value="OAD42124.1"/>
    <property type="molecule type" value="Genomic_DNA"/>
</dbReference>
<evidence type="ECO:0000256" key="4">
    <source>
        <dbReference type="ARBA" id="ARBA00022729"/>
    </source>
</evidence>
<protein>
    <submittedName>
        <fullName evidence="9">Esterase</fullName>
    </submittedName>
</protein>
<evidence type="ECO:0000313" key="11">
    <source>
        <dbReference type="Proteomes" id="UP000185657"/>
    </source>
</evidence>
<keyword evidence="2" id="KW-0719">Serine esterase</keyword>
<dbReference type="SUPFAM" id="SSF53474">
    <property type="entry name" value="alpha/beta-Hydrolases"/>
    <property type="match status" value="1"/>
</dbReference>
<evidence type="ECO:0000256" key="5">
    <source>
        <dbReference type="ARBA" id="ARBA00022801"/>
    </source>
</evidence>
<evidence type="ECO:0000256" key="2">
    <source>
        <dbReference type="ARBA" id="ARBA00022487"/>
    </source>
</evidence>
<evidence type="ECO:0000256" key="6">
    <source>
        <dbReference type="ARBA" id="ARBA00022837"/>
    </source>
</evidence>
<dbReference type="PANTHER" id="PTHR33938">
    <property type="entry name" value="FERULOYL ESTERASE B-RELATED"/>
    <property type="match status" value="1"/>
</dbReference>
<feature type="chain" id="PRO_5044549350" evidence="8">
    <location>
        <begin position="29"/>
        <end position="569"/>
    </location>
</feature>
<name>A0A162P7I7_9BURK</name>
<keyword evidence="11" id="KW-1185">Reference proteome</keyword>
<dbReference type="GO" id="GO:0052689">
    <property type="term" value="F:carboxylic ester hydrolase activity"/>
    <property type="evidence" value="ECO:0007669"/>
    <property type="project" value="UniProtKB-KW"/>
</dbReference>
<evidence type="ECO:0000313" key="12">
    <source>
        <dbReference type="Proteomes" id="UP000185680"/>
    </source>
</evidence>
<dbReference type="PROSITE" id="PS51257">
    <property type="entry name" value="PROKAR_LIPOPROTEIN"/>
    <property type="match status" value="1"/>
</dbReference>
<dbReference type="PANTHER" id="PTHR33938:SF15">
    <property type="entry name" value="FERULOYL ESTERASE B-RELATED"/>
    <property type="match status" value="1"/>
</dbReference>
<keyword evidence="7" id="KW-1015">Disulfide bond</keyword>
<evidence type="ECO:0000256" key="8">
    <source>
        <dbReference type="SAM" id="SignalP"/>
    </source>
</evidence>